<evidence type="ECO:0000256" key="1">
    <source>
        <dbReference type="SAM" id="MobiDB-lite"/>
    </source>
</evidence>
<feature type="region of interest" description="Disordered" evidence="1">
    <location>
        <begin position="61"/>
        <end position="87"/>
    </location>
</feature>
<organism evidence="2 3">
    <name type="scientific">Stylosanthes scabra</name>
    <dbReference type="NCBI Taxonomy" id="79078"/>
    <lineage>
        <taxon>Eukaryota</taxon>
        <taxon>Viridiplantae</taxon>
        <taxon>Streptophyta</taxon>
        <taxon>Embryophyta</taxon>
        <taxon>Tracheophyta</taxon>
        <taxon>Spermatophyta</taxon>
        <taxon>Magnoliopsida</taxon>
        <taxon>eudicotyledons</taxon>
        <taxon>Gunneridae</taxon>
        <taxon>Pentapetalae</taxon>
        <taxon>rosids</taxon>
        <taxon>fabids</taxon>
        <taxon>Fabales</taxon>
        <taxon>Fabaceae</taxon>
        <taxon>Papilionoideae</taxon>
        <taxon>50 kb inversion clade</taxon>
        <taxon>dalbergioids sensu lato</taxon>
        <taxon>Dalbergieae</taxon>
        <taxon>Pterocarpus clade</taxon>
        <taxon>Stylosanthes</taxon>
    </lineage>
</organism>
<dbReference type="Proteomes" id="UP001341840">
    <property type="component" value="Unassembled WGS sequence"/>
</dbReference>
<accession>A0ABU6T1D1</accession>
<dbReference type="EMBL" id="JASCZI010064815">
    <property type="protein sequence ID" value="MED6141788.1"/>
    <property type="molecule type" value="Genomic_DNA"/>
</dbReference>
<gene>
    <name evidence="2" type="ORF">PIB30_106982</name>
</gene>
<protein>
    <submittedName>
        <fullName evidence="2">Uncharacterized protein</fullName>
    </submittedName>
</protein>
<sequence length="117" mass="12881">MHIVTWFTRITSLGSNELDWLAKGEWSGKEGVEVLCYQGVAPLYAIIHDLRAMGPSTIASETDAKLTGHSPSLKIRRGSAESTQKGDTGRFGVAATFARREPYLDLFRVVVGLREDN</sequence>
<evidence type="ECO:0000313" key="3">
    <source>
        <dbReference type="Proteomes" id="UP001341840"/>
    </source>
</evidence>
<comment type="caution">
    <text evidence="2">The sequence shown here is derived from an EMBL/GenBank/DDBJ whole genome shotgun (WGS) entry which is preliminary data.</text>
</comment>
<keyword evidence="3" id="KW-1185">Reference proteome</keyword>
<reference evidence="2 3" key="1">
    <citation type="journal article" date="2023" name="Plants (Basel)">
        <title>Bridging the Gap: Combining Genomics and Transcriptomics Approaches to Understand Stylosanthes scabra, an Orphan Legume from the Brazilian Caatinga.</title>
        <authorList>
            <person name="Ferreira-Neto J.R.C."/>
            <person name="da Silva M.D."/>
            <person name="Binneck E."/>
            <person name="de Melo N.F."/>
            <person name="da Silva R.H."/>
            <person name="de Melo A.L.T.M."/>
            <person name="Pandolfi V."/>
            <person name="Bustamante F.O."/>
            <person name="Brasileiro-Vidal A.C."/>
            <person name="Benko-Iseppon A.M."/>
        </authorList>
    </citation>
    <scope>NUCLEOTIDE SEQUENCE [LARGE SCALE GENOMIC DNA]</scope>
    <source>
        <tissue evidence="2">Leaves</tissue>
    </source>
</reference>
<proteinExistence type="predicted"/>
<name>A0ABU6T1D1_9FABA</name>
<evidence type="ECO:0000313" key="2">
    <source>
        <dbReference type="EMBL" id="MED6141788.1"/>
    </source>
</evidence>